<gene>
    <name evidence="12" type="ORF">BASA50_007145</name>
</gene>
<name>A0ABQ8F7S2_9FUNG</name>
<comment type="similarity">
    <text evidence="3 11">Belongs to the peptidase M36 family.</text>
</comment>
<keyword evidence="9 11" id="KW-0482">Metalloprotease</keyword>
<evidence type="ECO:0000256" key="2">
    <source>
        <dbReference type="ARBA" id="ARBA00004613"/>
    </source>
</evidence>
<evidence type="ECO:0000313" key="12">
    <source>
        <dbReference type="EMBL" id="KAH6593709.1"/>
    </source>
</evidence>
<comment type="caution">
    <text evidence="12">The sequence shown here is derived from an EMBL/GenBank/DDBJ whole genome shotgun (WGS) entry which is preliminary data.</text>
</comment>
<reference evidence="12 13" key="1">
    <citation type="submission" date="2021-02" db="EMBL/GenBank/DDBJ databases">
        <title>Variation within the Batrachochytrium salamandrivorans European outbreak.</title>
        <authorList>
            <person name="Kelly M."/>
            <person name="Pasmans F."/>
            <person name="Shea T.P."/>
            <person name="Munoz J.F."/>
            <person name="Carranza S."/>
            <person name="Cuomo C.A."/>
            <person name="Martel A."/>
        </authorList>
    </citation>
    <scope>NUCLEOTIDE SEQUENCE [LARGE SCALE GENOMIC DNA]</scope>
    <source>
        <strain evidence="12 13">AMFP18/2</strain>
    </source>
</reference>
<dbReference type="Proteomes" id="UP001648503">
    <property type="component" value="Unassembled WGS sequence"/>
</dbReference>
<evidence type="ECO:0000256" key="9">
    <source>
        <dbReference type="ARBA" id="ARBA00023049"/>
    </source>
</evidence>
<dbReference type="Gene3D" id="1.10.390.10">
    <property type="entry name" value="Neutral Protease Domain 2"/>
    <property type="match status" value="1"/>
</dbReference>
<sequence>MVGVPPILVLALVSSTVVAQPGINGLASLVTCLKRLITSKASTKTVYEWIQPSEETSTSTSVKDSADIGLSYILQKLNLRSDEFKIRNNFIDYSGTAHVYGVPLHKGLKIGNLHAAAHVKNSRAFFYSATIMDNPRLTKRSPITPDSIVKKSSEEAVKTAVDYFKVPFYHDIAPVMEYCETSDEHIPVWKFQLRDNSITQWIEIKVNANTGGIVSSQDFKRGFTYTGIELPNKSPKDGFSTIVHPENTQSSPNGWTEGYKLTGNNVLTILEGGKTFEMATKGVFGGIFDPLLPPQTPKNIMAGAVNAFYVIHELTHGLSSRLTGGARTKLCMAETESRGLSEGYSDMVALILTAKPEDTRNTNKVMGEYVKGSPGGVRRYPYTTDMKVNPLAYQNAVGETNHYNLGEIWATMLWEVYWNFVEKYGFSANLHDATQKRGNIIFLQILVGTLMIQPCKLTFDSARDAMLATVDAYYGGIHKHLIRQGFAKRGLGPV</sequence>
<evidence type="ECO:0000256" key="6">
    <source>
        <dbReference type="ARBA" id="ARBA00022723"/>
    </source>
</evidence>
<dbReference type="InterPro" id="IPR027268">
    <property type="entry name" value="Peptidase_M4/M1_CTD_sf"/>
</dbReference>
<dbReference type="EMBL" id="JAFCIX010000347">
    <property type="protein sequence ID" value="KAH6593709.1"/>
    <property type="molecule type" value="Genomic_DNA"/>
</dbReference>
<evidence type="ECO:0000256" key="4">
    <source>
        <dbReference type="ARBA" id="ARBA00022525"/>
    </source>
</evidence>
<evidence type="ECO:0000256" key="7">
    <source>
        <dbReference type="ARBA" id="ARBA00022801"/>
    </source>
</evidence>
<organism evidence="12 13">
    <name type="scientific">Batrachochytrium salamandrivorans</name>
    <dbReference type="NCBI Taxonomy" id="1357716"/>
    <lineage>
        <taxon>Eukaryota</taxon>
        <taxon>Fungi</taxon>
        <taxon>Fungi incertae sedis</taxon>
        <taxon>Chytridiomycota</taxon>
        <taxon>Chytridiomycota incertae sedis</taxon>
        <taxon>Chytridiomycetes</taxon>
        <taxon>Rhizophydiales</taxon>
        <taxon>Rhizophydiales incertae sedis</taxon>
        <taxon>Batrachochytrium</taxon>
    </lineage>
</organism>
<keyword evidence="4 11" id="KW-0964">Secreted</keyword>
<dbReference type="InterPro" id="IPR001842">
    <property type="entry name" value="Peptidase_M36"/>
</dbReference>
<keyword evidence="13" id="KW-1185">Reference proteome</keyword>
<proteinExistence type="inferred from homology"/>
<keyword evidence="8 11" id="KW-0862">Zinc</keyword>
<dbReference type="InterPro" id="IPR050371">
    <property type="entry name" value="Fungal_virulence_M36"/>
</dbReference>
<evidence type="ECO:0000256" key="3">
    <source>
        <dbReference type="ARBA" id="ARBA00006006"/>
    </source>
</evidence>
<keyword evidence="6 11" id="KW-0479">Metal-binding</keyword>
<keyword evidence="5 11" id="KW-0645">Protease</keyword>
<keyword evidence="10 11" id="KW-0865">Zymogen</keyword>
<dbReference type="SUPFAM" id="SSF55486">
    <property type="entry name" value="Metalloproteases ('zincins'), catalytic domain"/>
    <property type="match status" value="1"/>
</dbReference>
<comment type="subcellular location">
    <subcellularLocation>
        <location evidence="2 11">Secreted</location>
    </subcellularLocation>
</comment>
<comment type="cofactor">
    <cofactor evidence="1 11">
        <name>Zn(2+)</name>
        <dbReference type="ChEBI" id="CHEBI:29105"/>
    </cofactor>
</comment>
<dbReference type="Pfam" id="PF02128">
    <property type="entry name" value="Peptidase_M36"/>
    <property type="match status" value="1"/>
</dbReference>
<feature type="chain" id="PRO_5044960495" description="Extracellular metalloproteinase" evidence="11">
    <location>
        <begin position="20"/>
        <end position="494"/>
    </location>
</feature>
<keyword evidence="7 11" id="KW-0378">Hydrolase</keyword>
<protein>
    <recommendedName>
        <fullName evidence="11">Extracellular metalloproteinase</fullName>
        <ecNumber evidence="11">3.4.24.-</ecNumber>
    </recommendedName>
    <alternativeName>
        <fullName evidence="11">Fungalysin</fullName>
    </alternativeName>
</protein>
<evidence type="ECO:0000256" key="11">
    <source>
        <dbReference type="RuleBase" id="RU364017"/>
    </source>
</evidence>
<evidence type="ECO:0000313" key="13">
    <source>
        <dbReference type="Proteomes" id="UP001648503"/>
    </source>
</evidence>
<dbReference type="EC" id="3.4.24.-" evidence="11"/>
<keyword evidence="11" id="KW-0732">Signal</keyword>
<evidence type="ECO:0000256" key="10">
    <source>
        <dbReference type="ARBA" id="ARBA00023145"/>
    </source>
</evidence>
<dbReference type="PANTHER" id="PTHR33478">
    <property type="entry name" value="EXTRACELLULAR METALLOPROTEINASE MEP"/>
    <property type="match status" value="1"/>
</dbReference>
<accession>A0ABQ8F7S2</accession>
<evidence type="ECO:0000256" key="5">
    <source>
        <dbReference type="ARBA" id="ARBA00022670"/>
    </source>
</evidence>
<evidence type="ECO:0000256" key="8">
    <source>
        <dbReference type="ARBA" id="ARBA00022833"/>
    </source>
</evidence>
<dbReference type="PANTHER" id="PTHR33478:SF1">
    <property type="entry name" value="EXTRACELLULAR METALLOPROTEINASE MEP"/>
    <property type="match status" value="1"/>
</dbReference>
<evidence type="ECO:0000256" key="1">
    <source>
        <dbReference type="ARBA" id="ARBA00001947"/>
    </source>
</evidence>
<feature type="signal peptide" evidence="11">
    <location>
        <begin position="1"/>
        <end position="19"/>
    </location>
</feature>